<organism evidence="1 2">
    <name type="scientific">Patiriisocius marinus</name>
    <dbReference type="NCBI Taxonomy" id="1397112"/>
    <lineage>
        <taxon>Bacteria</taxon>
        <taxon>Pseudomonadati</taxon>
        <taxon>Bacteroidota</taxon>
        <taxon>Flavobacteriia</taxon>
        <taxon>Flavobacteriales</taxon>
        <taxon>Flavobacteriaceae</taxon>
        <taxon>Patiriisocius</taxon>
    </lineage>
</organism>
<dbReference type="EMBL" id="BKCG01000001">
    <property type="protein sequence ID" value="GER58139.1"/>
    <property type="molecule type" value="Genomic_DNA"/>
</dbReference>
<proteinExistence type="predicted"/>
<name>A0A5J4ILZ6_9FLAO</name>
<evidence type="ECO:0000313" key="2">
    <source>
        <dbReference type="Proteomes" id="UP000326509"/>
    </source>
</evidence>
<keyword evidence="2" id="KW-1185">Reference proteome</keyword>
<sequence>MFDSSFYSKDESVDKYIEESVRKNIIAVALDYENDVENFEITFDGRF</sequence>
<comment type="caution">
    <text evidence="1">The sequence shown here is derived from an EMBL/GenBank/DDBJ whole genome shotgun (WGS) entry which is preliminary data.</text>
</comment>
<reference evidence="1 2" key="1">
    <citation type="submission" date="2019-08" db="EMBL/GenBank/DDBJ databases">
        <title>Draft genome sequence of Ulvibacter marinus type strain NBRC 109484.</title>
        <authorList>
            <person name="Kawano K."/>
            <person name="Ushijima N."/>
            <person name="Kihara M."/>
            <person name="Itoh H."/>
        </authorList>
    </citation>
    <scope>NUCLEOTIDE SEQUENCE [LARGE SCALE GENOMIC DNA]</scope>
    <source>
        <strain evidence="1 2">NBRC 109484</strain>
    </source>
</reference>
<dbReference type="AlphaFoldDB" id="A0A5J4ILZ6"/>
<protein>
    <submittedName>
        <fullName evidence="1">Uncharacterized protein</fullName>
    </submittedName>
</protein>
<gene>
    <name evidence="1" type="ORF">ULMA_02470</name>
</gene>
<evidence type="ECO:0000313" key="1">
    <source>
        <dbReference type="EMBL" id="GER58139.1"/>
    </source>
</evidence>
<dbReference type="Proteomes" id="UP000326509">
    <property type="component" value="Unassembled WGS sequence"/>
</dbReference>
<accession>A0A5J4ILZ6</accession>